<dbReference type="EMBL" id="PSYR01000001">
    <property type="protein sequence ID" value="RCN59026.1"/>
    <property type="molecule type" value="Genomic_DNA"/>
</dbReference>
<dbReference type="PANTHER" id="PTHR43000">
    <property type="entry name" value="DTDP-D-GLUCOSE 4,6-DEHYDRATASE-RELATED"/>
    <property type="match status" value="1"/>
</dbReference>
<protein>
    <submittedName>
        <fullName evidence="3">NAD-dependent dehydratase</fullName>
    </submittedName>
</protein>
<comment type="similarity">
    <text evidence="2">Belongs to the NAD(P)-dependent epimerase/dehydratase family.</text>
</comment>
<organism evidence="3 4">
    <name type="scientific">Acidiferrobacter thiooxydans</name>
    <dbReference type="NCBI Taxonomy" id="163359"/>
    <lineage>
        <taxon>Bacteria</taxon>
        <taxon>Pseudomonadati</taxon>
        <taxon>Pseudomonadota</taxon>
        <taxon>Gammaproteobacteria</taxon>
        <taxon>Acidiferrobacterales</taxon>
        <taxon>Acidiferrobacteraceae</taxon>
        <taxon>Acidiferrobacter</taxon>
    </lineage>
</organism>
<proteinExistence type="inferred from homology"/>
<keyword evidence="4" id="KW-1185">Reference proteome</keyword>
<dbReference type="AlphaFoldDB" id="A0A1C2G0M9"/>
<dbReference type="Pfam" id="PF01370">
    <property type="entry name" value="Epimerase"/>
    <property type="match status" value="1"/>
</dbReference>
<dbReference type="STRING" id="163359.A9R16_13820"/>
<evidence type="ECO:0000256" key="1">
    <source>
        <dbReference type="ARBA" id="ARBA00005125"/>
    </source>
</evidence>
<dbReference type="Gene3D" id="3.90.25.10">
    <property type="entry name" value="UDP-galactose 4-epimerase, domain 1"/>
    <property type="match status" value="1"/>
</dbReference>
<dbReference type="Proteomes" id="UP000253250">
    <property type="component" value="Unassembled WGS sequence"/>
</dbReference>
<dbReference type="PRINTS" id="PR01713">
    <property type="entry name" value="NUCEPIMERASE"/>
</dbReference>
<dbReference type="InterPro" id="IPR036291">
    <property type="entry name" value="NAD(P)-bd_dom_sf"/>
</dbReference>
<dbReference type="OrthoDB" id="9803010at2"/>
<evidence type="ECO:0000313" key="4">
    <source>
        <dbReference type="Proteomes" id="UP000253250"/>
    </source>
</evidence>
<evidence type="ECO:0000313" key="3">
    <source>
        <dbReference type="EMBL" id="RCN59026.1"/>
    </source>
</evidence>
<sequence length="319" mass="33961">MDGARMKVLITGGAGFIGSHLADRLVIDGHTVTLLDNLSTGKRENLQGPARGARLVIADVRDREALMRAARGMDALVHLAAVASVQASMHDPLATHATNFGGTLNALLAATACQVPRVLYASSAAVYGDEAPTPVPESAPLAPLSPYAADKLASEHYLAYFARTRGINATSFRFFNIYGPRQDASSPYSGVISLYAQCLATGAPCVVYGDGRQTRDFVYIDDLVEVLARALIRNDLSCAVMNVGTGIEQDLLALINAFETLAGRPIVCDFRPARAGDIRRSLADVTRLRAAFGYVPQTLLSAGLRHLLHDLAPLARCAT</sequence>
<comment type="caution">
    <text evidence="3">The sequence shown here is derived from an EMBL/GenBank/DDBJ whole genome shotgun (WGS) entry which is preliminary data.</text>
</comment>
<reference evidence="3 4" key="1">
    <citation type="submission" date="2018-02" db="EMBL/GenBank/DDBJ databases">
        <title>Insights into the biology of acidophilic members of the Acidiferrobacteraceae family derived from comparative genomic analyses.</title>
        <authorList>
            <person name="Issotta F."/>
            <person name="Thyssen C."/>
            <person name="Mena C."/>
            <person name="Moya A."/>
            <person name="Bellenberg S."/>
            <person name="Sproer C."/>
            <person name="Covarrubias P.C."/>
            <person name="Sand W."/>
            <person name="Quatrini R."/>
            <person name="Vera M."/>
        </authorList>
    </citation>
    <scope>NUCLEOTIDE SEQUENCE [LARGE SCALE GENOMIC DNA]</scope>
    <source>
        <strain evidence="4">m-1</strain>
    </source>
</reference>
<gene>
    <name evidence="3" type="ORF">C4900_04585</name>
</gene>
<accession>A0A1C2G0M9</accession>
<comment type="pathway">
    <text evidence="1">Bacterial outer membrane biogenesis; LPS O-antigen biosynthesis.</text>
</comment>
<evidence type="ECO:0000256" key="2">
    <source>
        <dbReference type="ARBA" id="ARBA00007637"/>
    </source>
</evidence>
<name>A0A1C2G0M9_9GAMM</name>
<dbReference type="InterPro" id="IPR001509">
    <property type="entry name" value="Epimerase_deHydtase"/>
</dbReference>
<dbReference type="Gene3D" id="3.40.50.720">
    <property type="entry name" value="NAD(P)-binding Rossmann-like Domain"/>
    <property type="match status" value="1"/>
</dbReference>
<dbReference type="SUPFAM" id="SSF51735">
    <property type="entry name" value="NAD(P)-binding Rossmann-fold domains"/>
    <property type="match status" value="1"/>
</dbReference>